<accession>A0ABS3SXQ2</accession>
<proteinExistence type="predicted"/>
<evidence type="ECO:0000313" key="2">
    <source>
        <dbReference type="Proteomes" id="UP000681315"/>
    </source>
</evidence>
<comment type="caution">
    <text evidence="1">The sequence shown here is derived from an EMBL/GenBank/DDBJ whole genome shotgun (WGS) entry which is preliminary data.</text>
</comment>
<dbReference type="EMBL" id="JAGEVG010000019">
    <property type="protein sequence ID" value="MBO3099668.1"/>
    <property type="molecule type" value="Genomic_DNA"/>
</dbReference>
<keyword evidence="2" id="KW-1185">Reference proteome</keyword>
<protein>
    <recommendedName>
        <fullName evidence="3">Outer membrane protein beta-barrel domain-containing protein</fullName>
    </recommendedName>
</protein>
<evidence type="ECO:0008006" key="3">
    <source>
        <dbReference type="Google" id="ProtNLM"/>
    </source>
</evidence>
<dbReference type="SUPFAM" id="SSF56925">
    <property type="entry name" value="OMPA-like"/>
    <property type="match status" value="1"/>
</dbReference>
<dbReference type="Proteomes" id="UP000681315">
    <property type="component" value="Unassembled WGS sequence"/>
</dbReference>
<dbReference type="Gene3D" id="2.40.160.20">
    <property type="match status" value="1"/>
</dbReference>
<name>A0ABS3SXQ2_9FLAO</name>
<sequence>MKKIIICLFISVIGYTVNAQRFYSFEKNWKASVGVNTVGSLNTENPFKRLGDYAFRFPLAVALEYQWDKEFAAELDISLNGYKAGNYINKGTAPQNLTYFSTNANLKWIFTDHLFDSEQLDLYLSGGLGLLYVDDMTSTANLSVGVQYWFNQDIGVRFQSTSKFALAKKLYANNHFQHSLMMIFRL</sequence>
<reference evidence="1 2" key="1">
    <citation type="submission" date="2021-03" db="EMBL/GenBank/DDBJ databases">
        <title>Gelidibacter sp. nov., isolated from costal sediment.</title>
        <authorList>
            <person name="Lun K.-Y."/>
        </authorList>
    </citation>
    <scope>NUCLEOTIDE SEQUENCE [LARGE SCALE GENOMIC DNA]</scope>
    <source>
        <strain evidence="1 2">DF109</strain>
    </source>
</reference>
<dbReference type="RefSeq" id="WP_208234773.1">
    <property type="nucleotide sequence ID" value="NZ_JAGEVG010000019.1"/>
</dbReference>
<gene>
    <name evidence="1" type="ORF">J4051_15415</name>
</gene>
<organism evidence="1 2">
    <name type="scientific">Gelidibacter pelagius</name>
    <dbReference type="NCBI Taxonomy" id="2819985"/>
    <lineage>
        <taxon>Bacteria</taxon>
        <taxon>Pseudomonadati</taxon>
        <taxon>Bacteroidota</taxon>
        <taxon>Flavobacteriia</taxon>
        <taxon>Flavobacteriales</taxon>
        <taxon>Flavobacteriaceae</taxon>
        <taxon>Gelidibacter</taxon>
    </lineage>
</organism>
<evidence type="ECO:0000313" key="1">
    <source>
        <dbReference type="EMBL" id="MBO3099668.1"/>
    </source>
</evidence>
<dbReference type="InterPro" id="IPR011250">
    <property type="entry name" value="OMP/PagP_B-barrel"/>
</dbReference>